<dbReference type="Proteomes" id="UP000003082">
    <property type="component" value="Unassembled WGS sequence"/>
</dbReference>
<dbReference type="EMBL" id="ACFU01000002">
    <property type="protein sequence ID" value="EEF15098.1"/>
    <property type="molecule type" value="Genomic_DNA"/>
</dbReference>
<keyword evidence="2" id="KW-1185">Reference proteome</keyword>
<protein>
    <submittedName>
        <fullName evidence="1">Uncharacterized protein</fullName>
    </submittedName>
</protein>
<name>B9CYQ4_CAMRE</name>
<sequence length="52" mass="5853">MIFSIRVHCDAQTYPIVILDIARFGLYDRAARLVSGSHNPAEKPGLRRLNLS</sequence>
<reference evidence="1 2" key="1">
    <citation type="submission" date="2008-08" db="EMBL/GenBank/DDBJ databases">
        <authorList>
            <person name="Madupu R."/>
            <person name="Durkin A.S."/>
            <person name="Torralba M."/>
            <person name="Methe B."/>
            <person name="Sutton G.G."/>
            <person name="Strausberg R.L."/>
            <person name="Nelson K.E."/>
        </authorList>
    </citation>
    <scope>NUCLEOTIDE SEQUENCE [LARGE SCALE GENOMIC DNA]</scope>
    <source>
        <strain evidence="1 2">RM3267</strain>
    </source>
</reference>
<evidence type="ECO:0000313" key="1">
    <source>
        <dbReference type="EMBL" id="EEF15098.1"/>
    </source>
</evidence>
<proteinExistence type="predicted"/>
<evidence type="ECO:0000313" key="2">
    <source>
        <dbReference type="Proteomes" id="UP000003082"/>
    </source>
</evidence>
<organism evidence="1 2">
    <name type="scientific">Campylobacter rectus RM3267</name>
    <dbReference type="NCBI Taxonomy" id="553218"/>
    <lineage>
        <taxon>Bacteria</taxon>
        <taxon>Pseudomonadati</taxon>
        <taxon>Campylobacterota</taxon>
        <taxon>Epsilonproteobacteria</taxon>
        <taxon>Campylobacterales</taxon>
        <taxon>Campylobacteraceae</taxon>
        <taxon>Campylobacter</taxon>
    </lineage>
</organism>
<gene>
    <name evidence="1" type="ORF">CAMRE0001_1885</name>
</gene>
<accession>B9CYQ4</accession>
<dbReference type="AlphaFoldDB" id="B9CYQ4"/>
<comment type="caution">
    <text evidence="1">The sequence shown here is derived from an EMBL/GenBank/DDBJ whole genome shotgun (WGS) entry which is preliminary data.</text>
</comment>